<evidence type="ECO:0000313" key="2">
    <source>
        <dbReference type="Proteomes" id="UP000310200"/>
    </source>
</evidence>
<dbReference type="EMBL" id="QBLH01001376">
    <property type="protein sequence ID" value="TGZ52052.1"/>
    <property type="molecule type" value="Genomic_DNA"/>
</dbReference>
<sequence>MCVVYLVRQISFVVVAIVPTSVGIRGTEVQFLAGTAVVASFHDGAARRKNDL</sequence>
<organism evidence="1 2">
    <name type="scientific">Temnothorax longispinosus</name>
    <dbReference type="NCBI Taxonomy" id="300112"/>
    <lineage>
        <taxon>Eukaryota</taxon>
        <taxon>Metazoa</taxon>
        <taxon>Ecdysozoa</taxon>
        <taxon>Arthropoda</taxon>
        <taxon>Hexapoda</taxon>
        <taxon>Insecta</taxon>
        <taxon>Pterygota</taxon>
        <taxon>Neoptera</taxon>
        <taxon>Endopterygota</taxon>
        <taxon>Hymenoptera</taxon>
        <taxon>Apocrita</taxon>
        <taxon>Aculeata</taxon>
        <taxon>Formicoidea</taxon>
        <taxon>Formicidae</taxon>
        <taxon>Myrmicinae</taxon>
        <taxon>Temnothorax</taxon>
    </lineage>
</organism>
<name>A0A4S2KQB3_9HYME</name>
<keyword evidence="2" id="KW-1185">Reference proteome</keyword>
<protein>
    <submittedName>
        <fullName evidence="1">Uncharacterized protein</fullName>
    </submittedName>
</protein>
<proteinExistence type="predicted"/>
<reference evidence="1 2" key="1">
    <citation type="journal article" date="2019" name="Philos. Trans. R. Soc. Lond., B, Biol. Sci.">
        <title>Ant behaviour and brain gene expression of defending hosts depend on the ecological success of the intruding social parasite.</title>
        <authorList>
            <person name="Kaur R."/>
            <person name="Stoldt M."/>
            <person name="Jongepier E."/>
            <person name="Feldmeyer B."/>
            <person name="Menzel F."/>
            <person name="Bornberg-Bauer E."/>
            <person name="Foitzik S."/>
        </authorList>
    </citation>
    <scope>NUCLEOTIDE SEQUENCE [LARGE SCALE GENOMIC DNA]</scope>
    <source>
        <tissue evidence="1">Whole body</tissue>
    </source>
</reference>
<dbReference type="Proteomes" id="UP000310200">
    <property type="component" value="Unassembled WGS sequence"/>
</dbReference>
<dbReference type="AlphaFoldDB" id="A0A4S2KQB3"/>
<accession>A0A4S2KQB3</accession>
<evidence type="ECO:0000313" key="1">
    <source>
        <dbReference type="EMBL" id="TGZ52052.1"/>
    </source>
</evidence>
<comment type="caution">
    <text evidence="1">The sequence shown here is derived from an EMBL/GenBank/DDBJ whole genome shotgun (WGS) entry which is preliminary data.</text>
</comment>
<gene>
    <name evidence="1" type="ORF">DBV15_05037</name>
</gene>